<dbReference type="PANTHER" id="PTHR30023">
    <property type="entry name" value="D-ALANYL-D-ALANINE CARBOXYPEPTIDASE"/>
    <property type="match status" value="1"/>
</dbReference>
<evidence type="ECO:0000256" key="3">
    <source>
        <dbReference type="SAM" id="SignalP"/>
    </source>
</evidence>
<comment type="caution">
    <text evidence="4">The sequence shown here is derived from an EMBL/GenBank/DDBJ whole genome shotgun (WGS) entry which is preliminary data.</text>
</comment>
<comment type="similarity">
    <text evidence="1">Belongs to the peptidase S13 family.</text>
</comment>
<gene>
    <name evidence="4" type="primary">dacB</name>
    <name evidence="4" type="ORF">ACFFJP_09975</name>
</gene>
<name>A0ABV6BCP5_9GAMM</name>
<dbReference type="Gene3D" id="3.40.710.10">
    <property type="entry name" value="DD-peptidase/beta-lactamase superfamily"/>
    <property type="match status" value="2"/>
</dbReference>
<dbReference type="EC" id="3.4.16.4" evidence="4"/>
<dbReference type="InterPro" id="IPR000667">
    <property type="entry name" value="Peptidase_S13"/>
</dbReference>
<evidence type="ECO:0000256" key="2">
    <source>
        <dbReference type="ARBA" id="ARBA00022801"/>
    </source>
</evidence>
<accession>A0ABV6BCP5</accession>
<keyword evidence="3" id="KW-0732">Signal</keyword>
<proteinExistence type="inferred from homology"/>
<dbReference type="EMBL" id="JBHLXP010000001">
    <property type="protein sequence ID" value="MFC0048615.1"/>
    <property type="molecule type" value="Genomic_DNA"/>
</dbReference>
<evidence type="ECO:0000313" key="5">
    <source>
        <dbReference type="Proteomes" id="UP001589813"/>
    </source>
</evidence>
<evidence type="ECO:0000256" key="1">
    <source>
        <dbReference type="ARBA" id="ARBA00006096"/>
    </source>
</evidence>
<organism evidence="4 5">
    <name type="scientific">Rheinheimera tilapiae</name>
    <dbReference type="NCBI Taxonomy" id="875043"/>
    <lineage>
        <taxon>Bacteria</taxon>
        <taxon>Pseudomonadati</taxon>
        <taxon>Pseudomonadota</taxon>
        <taxon>Gammaproteobacteria</taxon>
        <taxon>Chromatiales</taxon>
        <taxon>Chromatiaceae</taxon>
        <taxon>Rheinheimera</taxon>
    </lineage>
</organism>
<keyword evidence="5" id="KW-1185">Reference proteome</keyword>
<feature type="chain" id="PRO_5047341383" evidence="3">
    <location>
        <begin position="25"/>
        <end position="496"/>
    </location>
</feature>
<dbReference type="PROSITE" id="PS51257">
    <property type="entry name" value="PROKAR_LIPOPROTEIN"/>
    <property type="match status" value="1"/>
</dbReference>
<dbReference type="PANTHER" id="PTHR30023:SF0">
    <property type="entry name" value="PENICILLIN-SENSITIVE CARBOXYPEPTIDASE A"/>
    <property type="match status" value="1"/>
</dbReference>
<keyword evidence="4" id="KW-0645">Protease</keyword>
<dbReference type="SUPFAM" id="SSF56601">
    <property type="entry name" value="beta-lactamase/transpeptidase-like"/>
    <property type="match status" value="1"/>
</dbReference>
<dbReference type="RefSeq" id="WP_377242964.1">
    <property type="nucleotide sequence ID" value="NZ_JBHLXP010000001.1"/>
</dbReference>
<dbReference type="NCBIfam" id="TIGR00666">
    <property type="entry name" value="PBP4"/>
    <property type="match status" value="1"/>
</dbReference>
<dbReference type="InterPro" id="IPR012338">
    <property type="entry name" value="Beta-lactam/transpept-like"/>
</dbReference>
<protein>
    <submittedName>
        <fullName evidence="4">D-alanyl-D-alanine carboxypeptidase/D-alanyl-D-alanine-endopeptidase</fullName>
        <ecNumber evidence="4">3.4.16.4</ecNumber>
    </submittedName>
</protein>
<evidence type="ECO:0000313" key="4">
    <source>
        <dbReference type="EMBL" id="MFC0048615.1"/>
    </source>
</evidence>
<dbReference type="Proteomes" id="UP001589813">
    <property type="component" value="Unassembled WGS sequence"/>
</dbReference>
<reference evidence="4 5" key="1">
    <citation type="submission" date="2024-09" db="EMBL/GenBank/DDBJ databases">
        <authorList>
            <person name="Sun Q."/>
            <person name="Mori K."/>
        </authorList>
    </citation>
    <scope>NUCLEOTIDE SEQUENCE [LARGE SCALE GENOMIC DNA]</scope>
    <source>
        <strain evidence="4 5">KCTC 23315</strain>
    </source>
</reference>
<sequence>MLRPVSRYLLSSIVALLLSGCANQTGMQLRHDLQQQILAAGLQPDQVALVVLPVAMPSEPAANTAVIQHNADLLLQPASTLKLVTSAVALDQLGPLWRGETEFLADAADLAQARQSGILTKPLYVRGKGDPELDYAAVSSMLAQLYNEGVRELGAGVLLDRSWFSPLLPDPAAAPFDESPRARYNYIPDALGLNQHMLQLQLRSNTTSVQLTSLPVLTDLQLKSELQLTDARCDQFNPDLLLLNERTLPNGGVELVLRGDFPRNCLLQEDAAWLSRDAQWQLSLSQFWRQLGGRFGAPLRVQPGITPTDAVVVAQHFSRPLPQLLQQLNKNSDNGLARILALQLGRLAPVGADPQQPDTVQAAEQVVLHWLTQRQLPAQGLVLDNGSGLSRQARISASQLAALLQHAWQQPWGLDLASSLPRAGIDGTLQNRMRTTSALDSARLKTGTLRNGTGLAGYVFDRQRRPWVFVGLVNAEQGVAKGRPLLDLWVEKVSQF</sequence>
<dbReference type="Pfam" id="PF02113">
    <property type="entry name" value="Peptidase_S13"/>
    <property type="match status" value="1"/>
</dbReference>
<dbReference type="GO" id="GO:0009002">
    <property type="term" value="F:serine-type D-Ala-D-Ala carboxypeptidase activity"/>
    <property type="evidence" value="ECO:0007669"/>
    <property type="project" value="UniProtKB-EC"/>
</dbReference>
<keyword evidence="2 4" id="KW-0378">Hydrolase</keyword>
<dbReference type="PRINTS" id="PR00922">
    <property type="entry name" value="DADACBPTASE3"/>
</dbReference>
<keyword evidence="4" id="KW-0121">Carboxypeptidase</keyword>
<feature type="signal peptide" evidence="3">
    <location>
        <begin position="1"/>
        <end position="24"/>
    </location>
</feature>